<name>A0AAV7JPH6_9METZ</name>
<protein>
    <submittedName>
        <fullName evidence="1">Uncharacterized protein</fullName>
    </submittedName>
</protein>
<proteinExistence type="predicted"/>
<sequence length="225" mass="26044">MLVTCSTTASVKRHAEVGGTNVVSRLLLSDKSLHKYLDSVIDINILLNNSPCRECQLHLLKKIIAVKENLSNIQFRLILYFTNLYCGKGARIDEALDRLSRWIMKLVNESFVVIICPIIVSTMVPKPKRLPNKLGTGIEKYDKSCIRDFRKLLKKIELINSTLKVFTSNRLFRKQIPIKMSLFTWRKPQFISFYPDDKENLSYFVLKTATPIVRKKPRKRLTLNS</sequence>
<evidence type="ECO:0000313" key="1">
    <source>
        <dbReference type="EMBL" id="KAI6650305.1"/>
    </source>
</evidence>
<dbReference type="AlphaFoldDB" id="A0AAV7JPH6"/>
<comment type="caution">
    <text evidence="1">The sequence shown here is derived from an EMBL/GenBank/DDBJ whole genome shotgun (WGS) entry which is preliminary data.</text>
</comment>
<dbReference type="Proteomes" id="UP001165289">
    <property type="component" value="Unassembled WGS sequence"/>
</dbReference>
<evidence type="ECO:0000313" key="2">
    <source>
        <dbReference type="Proteomes" id="UP001165289"/>
    </source>
</evidence>
<reference evidence="1 2" key="1">
    <citation type="journal article" date="2023" name="BMC Biol.">
        <title>The compact genome of the sponge Oopsacas minuta (Hexactinellida) is lacking key metazoan core genes.</title>
        <authorList>
            <person name="Santini S."/>
            <person name="Schenkelaars Q."/>
            <person name="Jourda C."/>
            <person name="Duchesne M."/>
            <person name="Belahbib H."/>
            <person name="Rocher C."/>
            <person name="Selva M."/>
            <person name="Riesgo A."/>
            <person name="Vervoort M."/>
            <person name="Leys S.P."/>
            <person name="Kodjabachian L."/>
            <person name="Le Bivic A."/>
            <person name="Borchiellini C."/>
            <person name="Claverie J.M."/>
            <person name="Renard E."/>
        </authorList>
    </citation>
    <scope>NUCLEOTIDE SEQUENCE [LARGE SCALE GENOMIC DNA]</scope>
    <source>
        <strain evidence="1">SPO-2</strain>
    </source>
</reference>
<dbReference type="EMBL" id="JAKMXF010000312">
    <property type="protein sequence ID" value="KAI6650305.1"/>
    <property type="molecule type" value="Genomic_DNA"/>
</dbReference>
<gene>
    <name evidence="1" type="ORF">LOD99_5983</name>
</gene>
<organism evidence="1 2">
    <name type="scientific">Oopsacas minuta</name>
    <dbReference type="NCBI Taxonomy" id="111878"/>
    <lineage>
        <taxon>Eukaryota</taxon>
        <taxon>Metazoa</taxon>
        <taxon>Porifera</taxon>
        <taxon>Hexactinellida</taxon>
        <taxon>Hexasterophora</taxon>
        <taxon>Lyssacinosida</taxon>
        <taxon>Leucopsacidae</taxon>
        <taxon>Oopsacas</taxon>
    </lineage>
</organism>
<accession>A0AAV7JPH6</accession>
<keyword evidence="2" id="KW-1185">Reference proteome</keyword>